<feature type="region of interest" description="Disordered" evidence="4">
    <location>
        <begin position="1069"/>
        <end position="1115"/>
    </location>
</feature>
<accession>A0A2K3DHS6</accession>
<dbReference type="PANTHER" id="PTHR10997">
    <property type="entry name" value="IMPORTIN-7, 8, 11"/>
    <property type="match status" value="1"/>
</dbReference>
<dbReference type="SMART" id="SM00913">
    <property type="entry name" value="IBN_N"/>
    <property type="match status" value="1"/>
</dbReference>
<dbReference type="SUPFAM" id="SSF48371">
    <property type="entry name" value="ARM repeat"/>
    <property type="match status" value="1"/>
</dbReference>
<evidence type="ECO:0000259" key="5">
    <source>
        <dbReference type="PROSITE" id="PS50166"/>
    </source>
</evidence>
<proteinExistence type="predicted"/>
<dbReference type="OrthoDB" id="431626at2759"/>
<comment type="subcellular location">
    <subcellularLocation>
        <location evidence="1">Nucleus</location>
    </subcellularLocation>
</comment>
<evidence type="ECO:0000313" key="6">
    <source>
        <dbReference type="EMBL" id="PNW80090.1"/>
    </source>
</evidence>
<dbReference type="GeneID" id="5719919"/>
<name>A0A2K3DHS6_CHLRE</name>
<dbReference type="GO" id="GO:0005829">
    <property type="term" value="C:cytosol"/>
    <property type="evidence" value="ECO:0000318"/>
    <property type="project" value="GO_Central"/>
</dbReference>
<dbReference type="Proteomes" id="UP000006906">
    <property type="component" value="Chromosome 8"/>
</dbReference>
<dbReference type="FunCoup" id="A0A2K3DHS6">
    <property type="interactions" value="1947"/>
</dbReference>
<keyword evidence="3" id="KW-0539">Nucleus</keyword>
<dbReference type="RefSeq" id="XP_042922201.1">
    <property type="nucleotide sequence ID" value="XM_043065200.1"/>
</dbReference>
<evidence type="ECO:0000256" key="4">
    <source>
        <dbReference type="SAM" id="MobiDB-lite"/>
    </source>
</evidence>
<gene>
    <name evidence="6" type="ORF">CHLRE_08g377450v5</name>
</gene>
<dbReference type="EMBL" id="CM008969">
    <property type="protein sequence ID" value="PNW80090.1"/>
    <property type="molecule type" value="Genomic_DNA"/>
</dbReference>
<feature type="compositionally biased region" description="Low complexity" evidence="4">
    <location>
        <begin position="1154"/>
        <end position="1165"/>
    </location>
</feature>
<dbReference type="Pfam" id="PF03810">
    <property type="entry name" value="IBN_N"/>
    <property type="match status" value="1"/>
</dbReference>
<dbReference type="GO" id="GO:0006606">
    <property type="term" value="P:protein import into nucleus"/>
    <property type="evidence" value="ECO:0000318"/>
    <property type="project" value="GO_Central"/>
</dbReference>
<evidence type="ECO:0000313" key="7">
    <source>
        <dbReference type="Proteomes" id="UP000006906"/>
    </source>
</evidence>
<dbReference type="Gramene" id="PNW80090">
    <property type="protein sequence ID" value="PNW80090"/>
    <property type="gene ID" value="CHLRE_08g377450v5"/>
</dbReference>
<feature type="region of interest" description="Disordered" evidence="4">
    <location>
        <begin position="307"/>
        <end position="329"/>
    </location>
</feature>
<evidence type="ECO:0000256" key="1">
    <source>
        <dbReference type="ARBA" id="ARBA00004123"/>
    </source>
</evidence>
<feature type="domain" description="Importin N-terminal" evidence="5">
    <location>
        <begin position="31"/>
        <end position="109"/>
    </location>
</feature>
<feature type="compositionally biased region" description="Low complexity" evidence="4">
    <location>
        <begin position="319"/>
        <end position="329"/>
    </location>
</feature>
<dbReference type="GO" id="GO:0005635">
    <property type="term" value="C:nuclear envelope"/>
    <property type="evidence" value="ECO:0000318"/>
    <property type="project" value="GO_Central"/>
</dbReference>
<protein>
    <recommendedName>
        <fullName evidence="5">Importin N-terminal domain-containing protein</fullName>
    </recommendedName>
</protein>
<dbReference type="InterPro" id="IPR016024">
    <property type="entry name" value="ARM-type_fold"/>
</dbReference>
<keyword evidence="7" id="KW-1185">Reference proteome</keyword>
<evidence type="ECO:0000256" key="3">
    <source>
        <dbReference type="ARBA" id="ARBA00023242"/>
    </source>
</evidence>
<feature type="region of interest" description="Disordered" evidence="4">
    <location>
        <begin position="1144"/>
        <end position="1165"/>
    </location>
</feature>
<dbReference type="GO" id="GO:0031267">
    <property type="term" value="F:small GTPase binding"/>
    <property type="evidence" value="ECO:0007669"/>
    <property type="project" value="InterPro"/>
</dbReference>
<keyword evidence="2" id="KW-0813">Transport</keyword>
<dbReference type="Gene3D" id="1.25.10.10">
    <property type="entry name" value="Leucine-rich Repeat Variant"/>
    <property type="match status" value="1"/>
</dbReference>
<dbReference type="PANTHER" id="PTHR10997:SF9">
    <property type="entry name" value="IMPORTIN-9"/>
    <property type="match status" value="1"/>
</dbReference>
<reference evidence="6 7" key="1">
    <citation type="journal article" date="2007" name="Science">
        <title>The Chlamydomonas genome reveals the evolution of key animal and plant functions.</title>
        <authorList>
            <person name="Merchant S.S."/>
            <person name="Prochnik S.E."/>
            <person name="Vallon O."/>
            <person name="Harris E.H."/>
            <person name="Karpowicz S.J."/>
            <person name="Witman G.B."/>
            <person name="Terry A."/>
            <person name="Salamov A."/>
            <person name="Fritz-Laylin L.K."/>
            <person name="Marechal-Drouard L."/>
            <person name="Marshall W.F."/>
            <person name="Qu L.H."/>
            <person name="Nelson D.R."/>
            <person name="Sanderfoot A.A."/>
            <person name="Spalding M.H."/>
            <person name="Kapitonov V.V."/>
            <person name="Ren Q."/>
            <person name="Ferris P."/>
            <person name="Lindquist E."/>
            <person name="Shapiro H."/>
            <person name="Lucas S.M."/>
            <person name="Grimwood J."/>
            <person name="Schmutz J."/>
            <person name="Cardol P."/>
            <person name="Cerutti H."/>
            <person name="Chanfreau G."/>
            <person name="Chen C.L."/>
            <person name="Cognat V."/>
            <person name="Croft M.T."/>
            <person name="Dent R."/>
            <person name="Dutcher S."/>
            <person name="Fernandez E."/>
            <person name="Fukuzawa H."/>
            <person name="Gonzalez-Ballester D."/>
            <person name="Gonzalez-Halphen D."/>
            <person name="Hallmann A."/>
            <person name="Hanikenne M."/>
            <person name="Hippler M."/>
            <person name="Inwood W."/>
            <person name="Jabbari K."/>
            <person name="Kalanon M."/>
            <person name="Kuras R."/>
            <person name="Lefebvre P.A."/>
            <person name="Lemaire S.D."/>
            <person name="Lobanov A.V."/>
            <person name="Lohr M."/>
            <person name="Manuell A."/>
            <person name="Meier I."/>
            <person name="Mets L."/>
            <person name="Mittag M."/>
            <person name="Mittelmeier T."/>
            <person name="Moroney J.V."/>
            <person name="Moseley J."/>
            <person name="Napoli C."/>
            <person name="Nedelcu A.M."/>
            <person name="Niyogi K."/>
            <person name="Novoselov S.V."/>
            <person name="Paulsen I.T."/>
            <person name="Pazour G."/>
            <person name="Purton S."/>
            <person name="Ral J.P."/>
            <person name="Riano-Pachon D.M."/>
            <person name="Riekhof W."/>
            <person name="Rymarquis L."/>
            <person name="Schroda M."/>
            <person name="Stern D."/>
            <person name="Umen J."/>
            <person name="Willows R."/>
            <person name="Wilson N."/>
            <person name="Zimmer S.L."/>
            <person name="Allmer J."/>
            <person name="Balk J."/>
            <person name="Bisova K."/>
            <person name="Chen C.J."/>
            <person name="Elias M."/>
            <person name="Gendler K."/>
            <person name="Hauser C."/>
            <person name="Lamb M.R."/>
            <person name="Ledford H."/>
            <person name="Long J.C."/>
            <person name="Minagawa J."/>
            <person name="Page M.D."/>
            <person name="Pan J."/>
            <person name="Pootakham W."/>
            <person name="Roje S."/>
            <person name="Rose A."/>
            <person name="Stahlberg E."/>
            <person name="Terauchi A.M."/>
            <person name="Yang P."/>
            <person name="Ball S."/>
            <person name="Bowler C."/>
            <person name="Dieckmann C.L."/>
            <person name="Gladyshev V.N."/>
            <person name="Green P."/>
            <person name="Jorgensen R."/>
            <person name="Mayfield S."/>
            <person name="Mueller-Roeber B."/>
            <person name="Rajamani S."/>
            <person name="Sayre R.T."/>
            <person name="Brokstein P."/>
            <person name="Dubchak I."/>
            <person name="Goodstein D."/>
            <person name="Hornick L."/>
            <person name="Huang Y.W."/>
            <person name="Jhaveri J."/>
            <person name="Luo Y."/>
            <person name="Martinez D."/>
            <person name="Ngau W.C."/>
            <person name="Otillar B."/>
            <person name="Poliakov A."/>
            <person name="Porter A."/>
            <person name="Szajkowski L."/>
            <person name="Werner G."/>
            <person name="Zhou K."/>
            <person name="Grigoriev I.V."/>
            <person name="Rokhsar D.S."/>
            <person name="Grossman A.R."/>
        </authorList>
    </citation>
    <scope>NUCLEOTIDE SEQUENCE [LARGE SCALE GENOMIC DNA]</scope>
    <source>
        <strain evidence="7">CC-503</strain>
    </source>
</reference>
<dbReference type="ExpressionAtlas" id="A0A2K3DHS6">
    <property type="expression patterns" value="baseline"/>
</dbReference>
<dbReference type="PROSITE" id="PS50166">
    <property type="entry name" value="IMPORTIN_B_NT"/>
    <property type="match status" value="1"/>
</dbReference>
<dbReference type="InParanoid" id="A0A2K3DHS6"/>
<dbReference type="InterPro" id="IPR011989">
    <property type="entry name" value="ARM-like"/>
</dbReference>
<dbReference type="STRING" id="3055.A0A2K3DHS6"/>
<sequence>MAAGASEATQHVLRCLHTLVYSIDTDARNTSEQQLQAAIGHEGYTSLLATLSTDGRISDDLGVRQLAAVILKQVIKKHWSAEAPKFEAPELSANERAHIKAVLPAGLAQESSKLRTAVAMCIAAIAKSDPDGWSGLVENLVGAIHTQRATNKALVHGAIRCLALLSDDIDEQQLPQVAQALLPELLAVASDASPGTEELRAAALSILCDLLKSLGVMAGVYQRQVRDLLVPLVEPWLPLLCAQVAAPLDVEDAASWSTRMLCLRCLTQLVSFFSKPLQAHMQSIMGACWRMYTQSLPLYTTHLVLTPAEGGQAPDPTEDPAGASAAAATATTPGSATAAATAAAAAATADGGGAAVDAEGNTLDPESLLAQLFELLMALVGLHRYAKLIKPALPEMAHLAVAYMQMTSRQAADWAADAAAYVADEDDSMFTVRVSGELLADSLMQAFGLDAAGALMDAVERRAAEAAAARAAGQAGWWKLREAALLAAGCCAASFPGGLPGEDGGGGMGGMGGGGGGGARQRAAAGALVARLQRLMDEVVALDLRAGACNPLLVGRALWLAARLQPLLRPDQRPALLQAAAAGLNSTLPPPVKIGACRALASLVGRVPPAVLSGPGPQGAGSPGGACLSDCLYGGCVALLAVSGEDSLNLVLESLVPLIKADPAAAARALPALAPPVLAVWSRHVSDPLIAESALEVLAALARVPACLGPLAAQALPVLAGVVRAPAEQPDGLVAACLGLLARLVRPGRREVVAAAAGAVTGPLLALLPGGAWAAADDSSGGLAHAATELLVELLRAGREETLVWAAPSLPPAPGAAATGGAAAGGAAAESPAAAADRVWAALLGSCHRLLDPRADEYTTALAGDLAYALVSCLPSRAAQQPALGALLGACAAKLAASNLSPLVGGLITALSAMAVAGGAAGWVDALAGLQLALPAAGTSGAAAAAGANGAAGAAGAADGQAASSAATTPTTTTVSALQAVLPIMLERQGCVRGRLASKTACLALLELLGSRHPLLGAVMVRGRRQDLSGGVRTRKQAAAAGGEQWTQVPAAVKMVAVVAELLVEQPWAQGGDDGSFAGEDDDDEDGSFFADDEEEDDEDDEEGSEEAAEDADLQSATALSLSGKGINQQEQAHMDAHINRSRTPAADSALVTGGAADPSGGAASASAAAAAAAGAACEGGPRDPIADLDLRVAAANTLRALRSGADTAPLLALAMELLPPRRQQQVAEALQA</sequence>
<organism evidence="6 7">
    <name type="scientific">Chlamydomonas reinhardtii</name>
    <name type="common">Chlamydomonas smithii</name>
    <dbReference type="NCBI Taxonomy" id="3055"/>
    <lineage>
        <taxon>Eukaryota</taxon>
        <taxon>Viridiplantae</taxon>
        <taxon>Chlorophyta</taxon>
        <taxon>core chlorophytes</taxon>
        <taxon>Chlorophyceae</taxon>
        <taxon>CS clade</taxon>
        <taxon>Chlamydomonadales</taxon>
        <taxon>Chlamydomonadaceae</taxon>
        <taxon>Chlamydomonas</taxon>
    </lineage>
</organism>
<dbReference type="AlphaFoldDB" id="A0A2K3DHS6"/>
<evidence type="ECO:0000256" key="2">
    <source>
        <dbReference type="ARBA" id="ARBA00022448"/>
    </source>
</evidence>
<dbReference type="KEGG" id="cre:CHLRE_08g377450v5"/>
<dbReference type="InterPro" id="IPR001494">
    <property type="entry name" value="Importin-beta_N"/>
</dbReference>
<feature type="compositionally biased region" description="Acidic residues" evidence="4">
    <location>
        <begin position="1079"/>
        <end position="1113"/>
    </location>
</feature>